<dbReference type="Proteomes" id="UP000007755">
    <property type="component" value="Unassembled WGS sequence"/>
</dbReference>
<gene>
    <name evidence="1" type="ORF">G5I_05584</name>
</gene>
<organism evidence="2">
    <name type="scientific">Acromyrmex echinatior</name>
    <name type="common">Panamanian leafcutter ant</name>
    <name type="synonym">Acromyrmex octospinosus echinatior</name>
    <dbReference type="NCBI Taxonomy" id="103372"/>
    <lineage>
        <taxon>Eukaryota</taxon>
        <taxon>Metazoa</taxon>
        <taxon>Ecdysozoa</taxon>
        <taxon>Arthropoda</taxon>
        <taxon>Hexapoda</taxon>
        <taxon>Insecta</taxon>
        <taxon>Pterygota</taxon>
        <taxon>Neoptera</taxon>
        <taxon>Endopterygota</taxon>
        <taxon>Hymenoptera</taxon>
        <taxon>Apocrita</taxon>
        <taxon>Aculeata</taxon>
        <taxon>Formicoidea</taxon>
        <taxon>Formicidae</taxon>
        <taxon>Myrmicinae</taxon>
        <taxon>Acromyrmex</taxon>
    </lineage>
</organism>
<accession>F4WIR0</accession>
<dbReference type="EMBL" id="GL888177">
    <property type="protein sequence ID" value="EGI65856.1"/>
    <property type="molecule type" value="Genomic_DNA"/>
</dbReference>
<protein>
    <submittedName>
        <fullName evidence="1">Uncharacterized protein</fullName>
    </submittedName>
</protein>
<keyword evidence="2" id="KW-1185">Reference proteome</keyword>
<evidence type="ECO:0000313" key="2">
    <source>
        <dbReference type="Proteomes" id="UP000007755"/>
    </source>
</evidence>
<sequence length="227" mass="25434">MTANRLQQISAVVSAVVVDFEINFTGLWRPSETYRAADVSAWKGEEALYGDRLSICTSDHLSEYPLDFVEVATSRDLSPRVIVFSDERKSRNGFCVTTYLRHVGGLVVEISYELMIRVTSFFFYTAAIGDGFLPQPESGIIPHAARLKDILDVCDREVCRHLSTPYSRVHACISMRTIPIENPAINHGTVYNLADPTIIRSYGMRETSTESQRTLGAFYPDRGNANL</sequence>
<reference evidence="1" key="1">
    <citation type="submission" date="2011-02" db="EMBL/GenBank/DDBJ databases">
        <title>The genome of the leaf-cutting ant Acromyrmex echinatior suggests key adaptations to social evolution and fungus farming.</title>
        <authorList>
            <person name="Nygaard S."/>
            <person name="Zhang G."/>
        </authorList>
    </citation>
    <scope>NUCLEOTIDE SEQUENCE</scope>
</reference>
<dbReference type="AlphaFoldDB" id="F4WIR0"/>
<name>F4WIR0_ACREC</name>
<dbReference type="InParanoid" id="F4WIR0"/>
<proteinExistence type="predicted"/>
<evidence type="ECO:0000313" key="1">
    <source>
        <dbReference type="EMBL" id="EGI65856.1"/>
    </source>
</evidence>